<dbReference type="Proteomes" id="UP000053841">
    <property type="component" value="Unassembled WGS sequence"/>
</dbReference>
<name>W6XTQ2_COCC2</name>
<accession>W6XTQ2</accession>
<dbReference type="AlphaFoldDB" id="W6XTQ2"/>
<gene>
    <name evidence="1" type="ORF">COCCADRAFT_102477</name>
</gene>
<dbReference type="EMBL" id="KI964680">
    <property type="protein sequence ID" value="EUC30992.1"/>
    <property type="molecule type" value="Genomic_DNA"/>
</dbReference>
<dbReference type="HOGENOM" id="CLU_3086899_0_0_1"/>
<sequence>MTGSTRSDVLGRSLVRELLLRLCVRTSVTTLGQNRYLSIGLNHDDDMLETWY</sequence>
<dbReference type="RefSeq" id="XP_007714726.1">
    <property type="nucleotide sequence ID" value="XM_007716536.1"/>
</dbReference>
<reference evidence="1 2" key="1">
    <citation type="journal article" date="2013" name="PLoS Genet.">
        <title>Comparative genome structure, secondary metabolite, and effector coding capacity across Cochliobolus pathogens.</title>
        <authorList>
            <person name="Condon B.J."/>
            <person name="Leng Y."/>
            <person name="Wu D."/>
            <person name="Bushley K.E."/>
            <person name="Ohm R.A."/>
            <person name="Otillar R."/>
            <person name="Martin J."/>
            <person name="Schackwitz W."/>
            <person name="Grimwood J."/>
            <person name="MohdZainudin N."/>
            <person name="Xue C."/>
            <person name="Wang R."/>
            <person name="Manning V.A."/>
            <person name="Dhillon B."/>
            <person name="Tu Z.J."/>
            <person name="Steffenson B.J."/>
            <person name="Salamov A."/>
            <person name="Sun H."/>
            <person name="Lowry S."/>
            <person name="LaButti K."/>
            <person name="Han J."/>
            <person name="Copeland A."/>
            <person name="Lindquist E."/>
            <person name="Barry K."/>
            <person name="Schmutz J."/>
            <person name="Baker S.E."/>
            <person name="Ciuffetti L.M."/>
            <person name="Grigoriev I.V."/>
            <person name="Zhong S."/>
            <person name="Turgeon B.G."/>
        </authorList>
    </citation>
    <scope>NUCLEOTIDE SEQUENCE [LARGE SCALE GENOMIC DNA]</scope>
    <source>
        <strain evidence="1 2">26-R-13</strain>
    </source>
</reference>
<evidence type="ECO:0000313" key="1">
    <source>
        <dbReference type="EMBL" id="EUC30992.1"/>
    </source>
</evidence>
<dbReference type="KEGG" id="bze:COCCADRAFT_102477"/>
<evidence type="ECO:0000313" key="2">
    <source>
        <dbReference type="Proteomes" id="UP000053841"/>
    </source>
</evidence>
<protein>
    <submittedName>
        <fullName evidence="1">Uncharacterized protein</fullName>
    </submittedName>
</protein>
<keyword evidence="2" id="KW-1185">Reference proteome</keyword>
<proteinExistence type="predicted"/>
<dbReference type="GeneID" id="19142570"/>
<organism evidence="1 2">
    <name type="scientific">Cochliobolus carbonum (strain 26-R-13)</name>
    <name type="common">Maize leaf spot fungus</name>
    <name type="synonym">Bipolaris zeicola</name>
    <dbReference type="NCBI Taxonomy" id="930089"/>
    <lineage>
        <taxon>Eukaryota</taxon>
        <taxon>Fungi</taxon>
        <taxon>Dikarya</taxon>
        <taxon>Ascomycota</taxon>
        <taxon>Pezizomycotina</taxon>
        <taxon>Dothideomycetes</taxon>
        <taxon>Pleosporomycetidae</taxon>
        <taxon>Pleosporales</taxon>
        <taxon>Pleosporineae</taxon>
        <taxon>Pleosporaceae</taxon>
        <taxon>Bipolaris</taxon>
    </lineage>
</organism>